<dbReference type="GO" id="GO:0051864">
    <property type="term" value="F:histone H3K36 demethylase activity"/>
    <property type="evidence" value="ECO:0007669"/>
    <property type="project" value="TreeGrafter"/>
</dbReference>
<protein>
    <recommendedName>
        <fullName evidence="7">JmjC domain-containing protein</fullName>
    </recommendedName>
</protein>
<keyword evidence="5" id="KW-0408">Iron</keyword>
<evidence type="ECO:0000256" key="2">
    <source>
        <dbReference type="ARBA" id="ARBA00004123"/>
    </source>
</evidence>
<comment type="cofactor">
    <cofactor evidence="1">
        <name>Fe(2+)</name>
        <dbReference type="ChEBI" id="CHEBI:29033"/>
    </cofactor>
</comment>
<evidence type="ECO:0000313" key="8">
    <source>
        <dbReference type="EMBL" id="KAK7874249.1"/>
    </source>
</evidence>
<dbReference type="AlphaFoldDB" id="A0AAN9VZ40"/>
<evidence type="ECO:0000256" key="1">
    <source>
        <dbReference type="ARBA" id="ARBA00001954"/>
    </source>
</evidence>
<dbReference type="SMART" id="SM00558">
    <property type="entry name" value="JmjC"/>
    <property type="match status" value="1"/>
</dbReference>
<gene>
    <name evidence="8" type="ORF">R5R35_006286</name>
</gene>
<evidence type="ECO:0000256" key="5">
    <source>
        <dbReference type="ARBA" id="ARBA00023004"/>
    </source>
</evidence>
<dbReference type="GO" id="GO:0046872">
    <property type="term" value="F:metal ion binding"/>
    <property type="evidence" value="ECO:0007669"/>
    <property type="project" value="UniProtKB-KW"/>
</dbReference>
<organism evidence="8 9">
    <name type="scientific">Gryllus longicercus</name>
    <dbReference type="NCBI Taxonomy" id="2509291"/>
    <lineage>
        <taxon>Eukaryota</taxon>
        <taxon>Metazoa</taxon>
        <taxon>Ecdysozoa</taxon>
        <taxon>Arthropoda</taxon>
        <taxon>Hexapoda</taxon>
        <taxon>Insecta</taxon>
        <taxon>Pterygota</taxon>
        <taxon>Neoptera</taxon>
        <taxon>Polyneoptera</taxon>
        <taxon>Orthoptera</taxon>
        <taxon>Ensifera</taxon>
        <taxon>Gryllidea</taxon>
        <taxon>Grylloidea</taxon>
        <taxon>Gryllidae</taxon>
        <taxon>Gryllinae</taxon>
        <taxon>Gryllus</taxon>
    </lineage>
</organism>
<dbReference type="PANTHER" id="PTHR12461:SF106">
    <property type="entry name" value="BIFUNCTIONAL PEPTIDASE AND ARGINYL-HYDROXYLASE JMJD5"/>
    <property type="match status" value="1"/>
</dbReference>
<feature type="domain" description="JmjC" evidence="7">
    <location>
        <begin position="312"/>
        <end position="450"/>
    </location>
</feature>
<name>A0AAN9VZ40_9ORTH</name>
<keyword evidence="9" id="KW-1185">Reference proteome</keyword>
<evidence type="ECO:0000256" key="4">
    <source>
        <dbReference type="ARBA" id="ARBA00023002"/>
    </source>
</evidence>
<dbReference type="InterPro" id="IPR003347">
    <property type="entry name" value="JmjC_dom"/>
</dbReference>
<evidence type="ECO:0000256" key="6">
    <source>
        <dbReference type="ARBA" id="ARBA00023242"/>
    </source>
</evidence>
<dbReference type="Gene3D" id="2.60.120.650">
    <property type="entry name" value="Cupin"/>
    <property type="match status" value="1"/>
</dbReference>
<dbReference type="Pfam" id="PF13621">
    <property type="entry name" value="Cupin_8"/>
    <property type="match status" value="1"/>
</dbReference>
<dbReference type="EMBL" id="JAZDUA010000004">
    <property type="protein sequence ID" value="KAK7874249.1"/>
    <property type="molecule type" value="Genomic_DNA"/>
</dbReference>
<dbReference type="GO" id="GO:0005634">
    <property type="term" value="C:nucleus"/>
    <property type="evidence" value="ECO:0007669"/>
    <property type="project" value="UniProtKB-SubCell"/>
</dbReference>
<comment type="caution">
    <text evidence="8">The sequence shown here is derived from an EMBL/GenBank/DDBJ whole genome shotgun (WGS) entry which is preliminary data.</text>
</comment>
<comment type="subcellular location">
    <subcellularLocation>
        <location evidence="2">Nucleus</location>
    </subcellularLocation>
</comment>
<sequence length="450" mass="48879">MHHFRQATEGYGLMAAAQAETAPSSPIEETALTVQRLLEGVAAAETEVEAEAEKALLAGALAAGAEAQALARVQAVLDRTWERLNAGHWSTVPLARRRLYALASLHKVRLLLVGESTGGSSAQEANHAESRLRDALAAADQGLLLGAPLQAGDADEGALSVAAAALSRALAHLRCPGLRPVVATAKEKVLSNSAPAVPPLCSGPTTPVPTLSLPSLQQFSNDHFKPHLPVLLAGAANHWPARHRWCSLEYLCRVAGARTVPVELGAHYVDPTWSQRLMTLESFVEKHVKCESQISASDNSQLGYLAQHPLFDQVPELRADICIPEYCCLSDKQDESLDPDINAWFGPAGTISPLHFDPKHNLLTQVVGAKRVLLYAPEVSAALYPHEEPLLSNTAQVDPENPDYTSFPDFQKAQAWECTLQPGDMLYIPPRWWHHVRSLSVSFSVSFWWE</sequence>
<evidence type="ECO:0000256" key="3">
    <source>
        <dbReference type="ARBA" id="ARBA00022723"/>
    </source>
</evidence>
<keyword evidence="3" id="KW-0479">Metal-binding</keyword>
<dbReference type="Proteomes" id="UP001378592">
    <property type="component" value="Unassembled WGS sequence"/>
</dbReference>
<keyword evidence="6" id="KW-0539">Nucleus</keyword>
<dbReference type="SUPFAM" id="SSF51197">
    <property type="entry name" value="Clavaminate synthase-like"/>
    <property type="match status" value="1"/>
</dbReference>
<evidence type="ECO:0000313" key="9">
    <source>
        <dbReference type="Proteomes" id="UP001378592"/>
    </source>
</evidence>
<keyword evidence="4" id="KW-0560">Oxidoreductase</keyword>
<proteinExistence type="predicted"/>
<reference evidence="8 9" key="1">
    <citation type="submission" date="2024-03" db="EMBL/GenBank/DDBJ databases">
        <title>The genome assembly and annotation of the cricket Gryllus longicercus Weissman &amp; Gray.</title>
        <authorList>
            <person name="Szrajer S."/>
            <person name="Gray D."/>
            <person name="Ylla G."/>
        </authorList>
    </citation>
    <scope>NUCLEOTIDE SEQUENCE [LARGE SCALE GENOMIC DNA]</scope>
    <source>
        <strain evidence="8">DAG 2021-001</strain>
        <tissue evidence="8">Whole body minus gut</tissue>
    </source>
</reference>
<dbReference type="PROSITE" id="PS51184">
    <property type="entry name" value="JMJC"/>
    <property type="match status" value="1"/>
</dbReference>
<dbReference type="PANTHER" id="PTHR12461">
    <property type="entry name" value="HYPOXIA-INDUCIBLE FACTOR 1 ALPHA INHIBITOR-RELATED"/>
    <property type="match status" value="1"/>
</dbReference>
<evidence type="ECO:0000259" key="7">
    <source>
        <dbReference type="PROSITE" id="PS51184"/>
    </source>
</evidence>
<dbReference type="InterPro" id="IPR041667">
    <property type="entry name" value="Cupin_8"/>
</dbReference>
<accession>A0AAN9VZ40</accession>